<evidence type="ECO:0000313" key="2">
    <source>
        <dbReference type="Proteomes" id="UP000075238"/>
    </source>
</evidence>
<dbReference type="Gene3D" id="1.10.10.10">
    <property type="entry name" value="Winged helix-like DNA-binding domain superfamily/Winged helix DNA-binding domain"/>
    <property type="match status" value="1"/>
</dbReference>
<gene>
    <name evidence="1" type="ORF">A2G96_13110</name>
</gene>
<protein>
    <submittedName>
        <fullName evidence="1">Uncharacterized protein</fullName>
    </submittedName>
</protein>
<dbReference type="EMBL" id="CP014844">
    <property type="protein sequence ID" value="AMR78605.1"/>
    <property type="molecule type" value="Genomic_DNA"/>
</dbReference>
<proteinExistence type="predicted"/>
<dbReference type="SUPFAM" id="SSF46785">
    <property type="entry name" value="Winged helix' DNA-binding domain"/>
    <property type="match status" value="1"/>
</dbReference>
<organism evidence="1 2">
    <name type="scientific">Cupriavidus nantongensis</name>
    <dbReference type="NCBI Taxonomy" id="1796606"/>
    <lineage>
        <taxon>Bacteria</taxon>
        <taxon>Pseudomonadati</taxon>
        <taxon>Pseudomonadota</taxon>
        <taxon>Betaproteobacteria</taxon>
        <taxon>Burkholderiales</taxon>
        <taxon>Burkholderiaceae</taxon>
        <taxon>Cupriavidus</taxon>
    </lineage>
</organism>
<dbReference type="Proteomes" id="UP000075238">
    <property type="component" value="Chromosome 1"/>
</dbReference>
<dbReference type="InterPro" id="IPR036388">
    <property type="entry name" value="WH-like_DNA-bd_sf"/>
</dbReference>
<dbReference type="KEGG" id="cnan:A2G96_13110"/>
<name>A0A142JKJ3_9BURK</name>
<accession>A0A142JKJ3</accession>
<keyword evidence="2" id="KW-1185">Reference proteome</keyword>
<dbReference type="InterPro" id="IPR036390">
    <property type="entry name" value="WH_DNA-bd_sf"/>
</dbReference>
<evidence type="ECO:0000313" key="1">
    <source>
        <dbReference type="EMBL" id="AMR78605.1"/>
    </source>
</evidence>
<reference evidence="1 2" key="1">
    <citation type="submission" date="2016-03" db="EMBL/GenBank/DDBJ databases">
        <title>Complete genome sequence of a novel chlorpyrifos degrading bacterium, Cupriavidus nantongensis sp. X1.</title>
        <authorList>
            <person name="Fang L."/>
        </authorList>
    </citation>
    <scope>NUCLEOTIDE SEQUENCE [LARGE SCALE GENOMIC DNA]</scope>
    <source>
        <strain evidence="1 2">X1</strain>
    </source>
</reference>
<sequence length="287" mass="31232">MSKSLRAALAELVRYVPQSEPFATVFAHKSKIADRLGVTERTLYRHLAGLKSEGLIEVMPQERKSRNGRYAVARIRLTPKAAALVGLIEAPKDVIHTPPSDNLSVGHSLSEPTIAKNHRPVATIGALPVDLAHLTGQGLSKAGLFKLMGIAKAHGKRLSDIVAAMANRLADFKGGRLYAYLAKLASGPTDFSVAATAAREAAAKAHEAALLHTRVARFKERFRGATLATRSGDRLYRIDRDARYVQVLGMDRSGTAPMNDLLPWIQAVERGDLVLATFDVERRLNCQ</sequence>
<dbReference type="AlphaFoldDB" id="A0A142JKJ3"/>